<gene>
    <name evidence="2" type="ORF">ElyMa_004526200</name>
</gene>
<reference evidence="2 3" key="1">
    <citation type="journal article" date="2021" name="Elife">
        <title>Chloroplast acquisition without the gene transfer in kleptoplastic sea slugs, Plakobranchus ocellatus.</title>
        <authorList>
            <person name="Maeda T."/>
            <person name="Takahashi S."/>
            <person name="Yoshida T."/>
            <person name="Shimamura S."/>
            <person name="Takaki Y."/>
            <person name="Nagai Y."/>
            <person name="Toyoda A."/>
            <person name="Suzuki Y."/>
            <person name="Arimoto A."/>
            <person name="Ishii H."/>
            <person name="Satoh N."/>
            <person name="Nishiyama T."/>
            <person name="Hasebe M."/>
            <person name="Maruyama T."/>
            <person name="Minagawa J."/>
            <person name="Obokata J."/>
            <person name="Shigenobu S."/>
        </authorList>
    </citation>
    <scope>NUCLEOTIDE SEQUENCE [LARGE SCALE GENOMIC DNA]</scope>
</reference>
<evidence type="ECO:0000256" key="1">
    <source>
        <dbReference type="SAM" id="SignalP"/>
    </source>
</evidence>
<evidence type="ECO:0000313" key="3">
    <source>
        <dbReference type="Proteomes" id="UP000762676"/>
    </source>
</evidence>
<sequence length="97" mass="10520">MSKKDAFAFFCITIMISISPIDCHPAVYMSAMSDPNCCDSYDAHTISCITDVELTSIKNVTSLTVYASQGDVGNDEFERMAAVEIGNPDPLLVCLCL</sequence>
<proteinExistence type="predicted"/>
<dbReference type="Proteomes" id="UP000762676">
    <property type="component" value="Unassembled WGS sequence"/>
</dbReference>
<evidence type="ECO:0000313" key="2">
    <source>
        <dbReference type="EMBL" id="GFR99346.1"/>
    </source>
</evidence>
<keyword evidence="1" id="KW-0732">Signal</keyword>
<name>A0AAV4HQ74_9GAST</name>
<comment type="caution">
    <text evidence="2">The sequence shown here is derived from an EMBL/GenBank/DDBJ whole genome shotgun (WGS) entry which is preliminary data.</text>
</comment>
<dbReference type="AlphaFoldDB" id="A0AAV4HQ74"/>
<protein>
    <submittedName>
        <fullName evidence="2">Uncharacterized protein</fullName>
    </submittedName>
</protein>
<feature type="chain" id="PRO_5043685768" evidence="1">
    <location>
        <begin position="24"/>
        <end position="97"/>
    </location>
</feature>
<keyword evidence="3" id="KW-1185">Reference proteome</keyword>
<accession>A0AAV4HQ74</accession>
<organism evidence="2 3">
    <name type="scientific">Elysia marginata</name>
    <dbReference type="NCBI Taxonomy" id="1093978"/>
    <lineage>
        <taxon>Eukaryota</taxon>
        <taxon>Metazoa</taxon>
        <taxon>Spiralia</taxon>
        <taxon>Lophotrochozoa</taxon>
        <taxon>Mollusca</taxon>
        <taxon>Gastropoda</taxon>
        <taxon>Heterobranchia</taxon>
        <taxon>Euthyneura</taxon>
        <taxon>Panpulmonata</taxon>
        <taxon>Sacoglossa</taxon>
        <taxon>Placobranchoidea</taxon>
        <taxon>Plakobranchidae</taxon>
        <taxon>Elysia</taxon>
    </lineage>
</organism>
<dbReference type="EMBL" id="BMAT01009133">
    <property type="protein sequence ID" value="GFR99346.1"/>
    <property type="molecule type" value="Genomic_DNA"/>
</dbReference>
<feature type="signal peptide" evidence="1">
    <location>
        <begin position="1"/>
        <end position="23"/>
    </location>
</feature>